<organism evidence="2 3">
    <name type="scientific">Mollisia scopiformis</name>
    <name type="common">Conifer needle endophyte fungus</name>
    <name type="synonym">Phialocephala scopiformis</name>
    <dbReference type="NCBI Taxonomy" id="149040"/>
    <lineage>
        <taxon>Eukaryota</taxon>
        <taxon>Fungi</taxon>
        <taxon>Dikarya</taxon>
        <taxon>Ascomycota</taxon>
        <taxon>Pezizomycotina</taxon>
        <taxon>Leotiomycetes</taxon>
        <taxon>Helotiales</taxon>
        <taxon>Mollisiaceae</taxon>
        <taxon>Mollisia</taxon>
    </lineage>
</organism>
<protein>
    <recommendedName>
        <fullName evidence="1">Heterokaryon incompatibility domain-containing protein</fullName>
    </recommendedName>
</protein>
<feature type="domain" description="Heterokaryon incompatibility" evidence="1">
    <location>
        <begin position="174"/>
        <end position="270"/>
    </location>
</feature>
<accession>A0A132B3A0</accession>
<dbReference type="PANTHER" id="PTHR24148:SF64">
    <property type="entry name" value="HETEROKARYON INCOMPATIBILITY DOMAIN-CONTAINING PROTEIN"/>
    <property type="match status" value="1"/>
</dbReference>
<dbReference type="KEGG" id="psco:LY89DRAFT_399668"/>
<dbReference type="InterPro" id="IPR052895">
    <property type="entry name" value="HetReg/Transcr_Mod"/>
</dbReference>
<dbReference type="EMBL" id="KQ947443">
    <property type="protein sequence ID" value="KUJ06872.1"/>
    <property type="molecule type" value="Genomic_DNA"/>
</dbReference>
<dbReference type="RefSeq" id="XP_018061227.1">
    <property type="nucleotide sequence ID" value="XM_018207255.1"/>
</dbReference>
<gene>
    <name evidence="2" type="ORF">LY89DRAFT_399668</name>
</gene>
<dbReference type="GeneID" id="28816981"/>
<dbReference type="InParanoid" id="A0A132B3A0"/>
<dbReference type="STRING" id="149040.A0A132B3A0"/>
<evidence type="ECO:0000259" key="1">
    <source>
        <dbReference type="Pfam" id="PF06985"/>
    </source>
</evidence>
<evidence type="ECO:0000313" key="2">
    <source>
        <dbReference type="EMBL" id="KUJ06872.1"/>
    </source>
</evidence>
<dbReference type="Pfam" id="PF06985">
    <property type="entry name" value="HET"/>
    <property type="match status" value="1"/>
</dbReference>
<dbReference type="OrthoDB" id="3546374at2759"/>
<evidence type="ECO:0000313" key="3">
    <source>
        <dbReference type="Proteomes" id="UP000070700"/>
    </source>
</evidence>
<dbReference type="PANTHER" id="PTHR24148">
    <property type="entry name" value="ANKYRIN REPEAT DOMAIN-CONTAINING PROTEIN 39 HOMOLOG-RELATED"/>
    <property type="match status" value="1"/>
</dbReference>
<dbReference type="AlphaFoldDB" id="A0A132B3A0"/>
<dbReference type="InterPro" id="IPR010730">
    <property type="entry name" value="HET"/>
</dbReference>
<dbReference type="Pfam" id="PF26639">
    <property type="entry name" value="Het-6_barrel"/>
    <property type="match status" value="1"/>
</dbReference>
<proteinExistence type="predicted"/>
<keyword evidence="3" id="KW-1185">Reference proteome</keyword>
<name>A0A132B3A0_MOLSC</name>
<sequence>MNRLEDITVDTDFLSIDTPPMHHPEATQQSSTRLHVREYSPINYNNRSEIRLLHILPAKTWDEEIRCCLKTVSLFDSTIYYEALSYTWQDLRGTIPISIDGMLHSVSLNLASFLRRRRVTLGVKKKPDTGEKKEADENAGWQQVKRKKMKIKTAVKASNSRLRPVEHKDPESESETVVIWIDALCINQTDDIEKAHQVRLMGDIYLNARKLWIWLGEEENNSNIAMNLVRQLGMPEYAADKVWTMSDDEILALDCLFQRRWWTRIWIVQELVNGGSVKPEGNVVVLCGWLSLPWSYIAVAAERLNVHNSELRQQLRHLQPIIELEDTRRNIYQTLFPLLVQHRGREASDPRDKVYGLMGLAVEGEELPGNVSNVSVDYRKSTVQLYADIALSLIHSSTGLELLKHCQGQPLDGLPSWAPGWPHASDYALLHSDEYKASGSHTSSVRHLREQSALDADGVLFDTILSVGELFPTGVSEPWQNSTYFMLNVSNCRKVFLDEYTGPDPYVIVGGRTRAFWQALTAGYVICTKEDCKDRGSRNIDSYLPRIPSHWKPRGPRKTGTDKTFSDSLAALWENGIYDLNASPFLLPSVVPDPFEHLRSKDDLGLGSYEDPKRPGLEKYALGRRLIVTQNGYMGLGPPETQRKDKIAVLFGSTVPFVLRERSESGNGFQIVGEAYVEGIMNGEVMEGIRGGEMRKRTFRIF</sequence>
<reference evidence="2 3" key="1">
    <citation type="submission" date="2015-10" db="EMBL/GenBank/DDBJ databases">
        <title>Full genome of DAOMC 229536 Phialocephala scopiformis, a fungal endophyte of spruce producing the potent anti-insectan compound rugulosin.</title>
        <authorList>
            <consortium name="DOE Joint Genome Institute"/>
            <person name="Walker A.K."/>
            <person name="Frasz S.L."/>
            <person name="Seifert K.A."/>
            <person name="Miller J.D."/>
            <person name="Mondo S.J."/>
            <person name="Labutti K."/>
            <person name="Lipzen A."/>
            <person name="Dockter R."/>
            <person name="Kennedy M."/>
            <person name="Grigoriev I.V."/>
            <person name="Spatafora J.W."/>
        </authorList>
    </citation>
    <scope>NUCLEOTIDE SEQUENCE [LARGE SCALE GENOMIC DNA]</scope>
    <source>
        <strain evidence="2 3">CBS 120377</strain>
    </source>
</reference>
<dbReference type="Proteomes" id="UP000070700">
    <property type="component" value="Unassembled WGS sequence"/>
</dbReference>